<protein>
    <submittedName>
        <fullName evidence="2">Uncharacterized protein</fullName>
    </submittedName>
</protein>
<proteinExistence type="predicted"/>
<gene>
    <name evidence="2" type="ORF">GCM10009533_04890</name>
</gene>
<keyword evidence="1" id="KW-1133">Transmembrane helix</keyword>
<name>A0ABN1C066_SACER</name>
<dbReference type="Proteomes" id="UP001500729">
    <property type="component" value="Unassembled WGS sequence"/>
</dbReference>
<keyword evidence="3" id="KW-1185">Reference proteome</keyword>
<dbReference type="EMBL" id="BAAAGS010000002">
    <property type="protein sequence ID" value="GAA0509107.1"/>
    <property type="molecule type" value="Genomic_DNA"/>
</dbReference>
<keyword evidence="1" id="KW-0812">Transmembrane</keyword>
<keyword evidence="1" id="KW-0472">Membrane</keyword>
<organism evidence="2 3">
    <name type="scientific">Saccharopolyspora erythraea</name>
    <name type="common">Streptomyces erythraeus</name>
    <dbReference type="NCBI Taxonomy" id="1836"/>
    <lineage>
        <taxon>Bacteria</taxon>
        <taxon>Bacillati</taxon>
        <taxon>Actinomycetota</taxon>
        <taxon>Actinomycetes</taxon>
        <taxon>Pseudonocardiales</taxon>
        <taxon>Pseudonocardiaceae</taxon>
        <taxon>Saccharopolyspora</taxon>
    </lineage>
</organism>
<feature type="transmembrane region" description="Helical" evidence="1">
    <location>
        <begin position="47"/>
        <end position="67"/>
    </location>
</feature>
<reference evidence="2 3" key="1">
    <citation type="journal article" date="2019" name="Int. J. Syst. Evol. Microbiol.">
        <title>The Global Catalogue of Microorganisms (GCM) 10K type strain sequencing project: providing services to taxonomists for standard genome sequencing and annotation.</title>
        <authorList>
            <consortium name="The Broad Institute Genomics Platform"/>
            <consortium name="The Broad Institute Genome Sequencing Center for Infectious Disease"/>
            <person name="Wu L."/>
            <person name="Ma J."/>
        </authorList>
    </citation>
    <scope>NUCLEOTIDE SEQUENCE [LARGE SCALE GENOMIC DNA]</scope>
    <source>
        <strain evidence="2 3">JCM 10303</strain>
    </source>
</reference>
<evidence type="ECO:0000256" key="1">
    <source>
        <dbReference type="SAM" id="Phobius"/>
    </source>
</evidence>
<sequence length="101" mass="10978">MWVTRAASPGVPNATPVPGVRLRSVMEWLVEWWDAAELWLVQLPYPLQVMLVLAVLVPLAWGVGWLIDRGIDALGAKLTRVRDAEPPVGRRDGVAGGRSAG</sequence>
<accession>A0ABN1C066</accession>
<evidence type="ECO:0000313" key="2">
    <source>
        <dbReference type="EMBL" id="GAA0509107.1"/>
    </source>
</evidence>
<evidence type="ECO:0000313" key="3">
    <source>
        <dbReference type="Proteomes" id="UP001500729"/>
    </source>
</evidence>
<comment type="caution">
    <text evidence="2">The sequence shown here is derived from an EMBL/GenBank/DDBJ whole genome shotgun (WGS) entry which is preliminary data.</text>
</comment>